<feature type="region of interest" description="Disordered" evidence="2">
    <location>
        <begin position="273"/>
        <end position="292"/>
    </location>
</feature>
<dbReference type="EMBL" id="QEAM01000097">
    <property type="protein sequence ID" value="TPX46692.1"/>
    <property type="molecule type" value="Genomic_DNA"/>
</dbReference>
<accession>A0A507D5B9</accession>
<gene>
    <name evidence="5" type="ORF">SeLEV6574_g03094</name>
</gene>
<evidence type="ECO:0000313" key="6">
    <source>
        <dbReference type="Proteomes" id="UP000320475"/>
    </source>
</evidence>
<dbReference type="AlphaFoldDB" id="A0A507D5B9"/>
<evidence type="ECO:0000256" key="1">
    <source>
        <dbReference type="PROSITE-ProRule" id="PRU00175"/>
    </source>
</evidence>
<keyword evidence="1" id="KW-0479">Metal-binding</keyword>
<reference evidence="5 6" key="1">
    <citation type="journal article" date="2019" name="Sci. Rep.">
        <title>Comparative genomics of chytrid fungi reveal insights into the obligate biotrophic and pathogenic lifestyle of Synchytrium endobioticum.</title>
        <authorList>
            <person name="van de Vossenberg B.T.L.H."/>
            <person name="Warris S."/>
            <person name="Nguyen H.D.T."/>
            <person name="van Gent-Pelzer M.P.E."/>
            <person name="Joly D.L."/>
            <person name="van de Geest H.C."/>
            <person name="Bonants P.J.M."/>
            <person name="Smith D.S."/>
            <person name="Levesque C.A."/>
            <person name="van der Lee T.A.J."/>
        </authorList>
    </citation>
    <scope>NUCLEOTIDE SEQUENCE [LARGE SCALE GENOMIC DNA]</scope>
    <source>
        <strain evidence="5 6">LEV6574</strain>
    </source>
</reference>
<feature type="signal peptide" evidence="3">
    <location>
        <begin position="1"/>
        <end position="33"/>
    </location>
</feature>
<feature type="domain" description="RING-type" evidence="4">
    <location>
        <begin position="321"/>
        <end position="361"/>
    </location>
</feature>
<dbReference type="SMART" id="SM00184">
    <property type="entry name" value="RING"/>
    <property type="match status" value="1"/>
</dbReference>
<dbReference type="Gene3D" id="3.30.40.10">
    <property type="entry name" value="Zinc/RING finger domain, C3HC4 (zinc finger)"/>
    <property type="match status" value="1"/>
</dbReference>
<keyword evidence="1" id="KW-0863">Zinc-finger</keyword>
<dbReference type="CDD" id="cd16448">
    <property type="entry name" value="RING-H2"/>
    <property type="match status" value="1"/>
</dbReference>
<evidence type="ECO:0000256" key="3">
    <source>
        <dbReference type="SAM" id="SignalP"/>
    </source>
</evidence>
<dbReference type="GO" id="GO:0008270">
    <property type="term" value="F:zinc ion binding"/>
    <property type="evidence" value="ECO:0007669"/>
    <property type="project" value="UniProtKB-KW"/>
</dbReference>
<evidence type="ECO:0000256" key="2">
    <source>
        <dbReference type="SAM" id="MobiDB-lite"/>
    </source>
</evidence>
<dbReference type="VEuPathDB" id="FungiDB:SeMB42_g07163"/>
<feature type="compositionally biased region" description="Polar residues" evidence="2">
    <location>
        <begin position="273"/>
        <end position="288"/>
    </location>
</feature>
<dbReference type="PROSITE" id="PS50089">
    <property type="entry name" value="ZF_RING_2"/>
    <property type="match status" value="1"/>
</dbReference>
<protein>
    <recommendedName>
        <fullName evidence="4">RING-type domain-containing protein</fullName>
    </recommendedName>
</protein>
<feature type="region of interest" description="Disordered" evidence="2">
    <location>
        <begin position="43"/>
        <end position="105"/>
    </location>
</feature>
<keyword evidence="1" id="KW-0862">Zinc</keyword>
<evidence type="ECO:0000259" key="4">
    <source>
        <dbReference type="PROSITE" id="PS50089"/>
    </source>
</evidence>
<dbReference type="Pfam" id="PF13639">
    <property type="entry name" value="zf-RING_2"/>
    <property type="match status" value="1"/>
</dbReference>
<organism evidence="5 6">
    <name type="scientific">Synchytrium endobioticum</name>
    <dbReference type="NCBI Taxonomy" id="286115"/>
    <lineage>
        <taxon>Eukaryota</taxon>
        <taxon>Fungi</taxon>
        <taxon>Fungi incertae sedis</taxon>
        <taxon>Chytridiomycota</taxon>
        <taxon>Chytridiomycota incertae sedis</taxon>
        <taxon>Chytridiomycetes</taxon>
        <taxon>Synchytriales</taxon>
        <taxon>Synchytriaceae</taxon>
        <taxon>Synchytrium</taxon>
    </lineage>
</organism>
<dbReference type="InterPro" id="IPR013083">
    <property type="entry name" value="Znf_RING/FYVE/PHD"/>
</dbReference>
<evidence type="ECO:0000313" key="5">
    <source>
        <dbReference type="EMBL" id="TPX46692.1"/>
    </source>
</evidence>
<sequence>MKSNPHMHPKQRKQILAFVVFHLMACAFNPALAMDGRDIVPSGSAGRHGSRGRHGRMGSSYGGNTRDAIGHEDMMGGSSGISGMDEPHDMGTSQHAASSSSGLHSTRPLTKYLAELKCIIETVERLCADPETDVQELRLKVAKVKLLWQEEFERIFPIGQSESESQEDKAEFMEWVGKQPPRWRFEMRKVFNNVVCRLEGREPDARPQLLKTDPEVQEKYSIVLGLIYDMFRELSNCEICQQMRDGWKPRHFNSLIYNKLRSTYQWLEENSVGDNPWQNPGPSESSALQGPLESSVLQGPLESSVLQGPSESSALEGAEQCPICRDGIDAVSLMVLPCGHQLHRHCFYELAFRGNSCPLCRRRIW</sequence>
<proteinExistence type="predicted"/>
<dbReference type="VEuPathDB" id="FungiDB:SeMB42_g00736"/>
<dbReference type="Proteomes" id="UP000320475">
    <property type="component" value="Unassembled WGS sequence"/>
</dbReference>
<name>A0A507D5B9_9FUNG</name>
<dbReference type="SUPFAM" id="SSF57850">
    <property type="entry name" value="RING/U-box"/>
    <property type="match status" value="1"/>
</dbReference>
<dbReference type="InterPro" id="IPR001841">
    <property type="entry name" value="Znf_RING"/>
</dbReference>
<comment type="caution">
    <text evidence="5">The sequence shown here is derived from an EMBL/GenBank/DDBJ whole genome shotgun (WGS) entry which is preliminary data.</text>
</comment>
<feature type="compositionally biased region" description="Polar residues" evidence="2">
    <location>
        <begin position="91"/>
        <end position="105"/>
    </location>
</feature>
<dbReference type="OrthoDB" id="8062037at2759"/>
<feature type="chain" id="PRO_5021252565" description="RING-type domain-containing protein" evidence="3">
    <location>
        <begin position="34"/>
        <end position="365"/>
    </location>
</feature>
<keyword evidence="3" id="KW-0732">Signal</keyword>